<accession>A0A2P6Q543</accession>
<organism evidence="1 2">
    <name type="scientific">Rosa chinensis</name>
    <name type="common">China rose</name>
    <dbReference type="NCBI Taxonomy" id="74649"/>
    <lineage>
        <taxon>Eukaryota</taxon>
        <taxon>Viridiplantae</taxon>
        <taxon>Streptophyta</taxon>
        <taxon>Embryophyta</taxon>
        <taxon>Tracheophyta</taxon>
        <taxon>Spermatophyta</taxon>
        <taxon>Magnoliopsida</taxon>
        <taxon>eudicotyledons</taxon>
        <taxon>Gunneridae</taxon>
        <taxon>Pentapetalae</taxon>
        <taxon>rosids</taxon>
        <taxon>fabids</taxon>
        <taxon>Rosales</taxon>
        <taxon>Rosaceae</taxon>
        <taxon>Rosoideae</taxon>
        <taxon>Rosoideae incertae sedis</taxon>
        <taxon>Rosa</taxon>
    </lineage>
</organism>
<sequence>MVVIFLRLWRKKAGREVGCVCLSVARSKFGGGKLIFLSSEFDRGAGALDCLMIWWPGLQGQRCGKGCRGSSLHSDGRRLDGRRLLVAALRLD</sequence>
<reference evidence="1 2" key="1">
    <citation type="journal article" date="2018" name="Nat. Genet.">
        <title>The Rosa genome provides new insights in the design of modern roses.</title>
        <authorList>
            <person name="Bendahmane M."/>
        </authorList>
    </citation>
    <scope>NUCLEOTIDE SEQUENCE [LARGE SCALE GENOMIC DNA]</scope>
    <source>
        <strain evidence="2">cv. Old Blush</strain>
    </source>
</reference>
<name>A0A2P6Q543_ROSCH</name>
<comment type="caution">
    <text evidence="1">The sequence shown here is derived from an EMBL/GenBank/DDBJ whole genome shotgun (WGS) entry which is preliminary data.</text>
</comment>
<dbReference type="EMBL" id="PDCK01000043">
    <property type="protein sequence ID" value="PRQ29307.1"/>
    <property type="molecule type" value="Genomic_DNA"/>
</dbReference>
<gene>
    <name evidence="1" type="ORF">RchiOBHm_Chr5g0012501</name>
</gene>
<protein>
    <submittedName>
        <fullName evidence="1">Uncharacterized protein</fullName>
    </submittedName>
</protein>
<dbReference type="AlphaFoldDB" id="A0A2P6Q543"/>
<evidence type="ECO:0000313" key="1">
    <source>
        <dbReference type="EMBL" id="PRQ29307.1"/>
    </source>
</evidence>
<dbReference type="Gramene" id="PRQ29307">
    <property type="protein sequence ID" value="PRQ29307"/>
    <property type="gene ID" value="RchiOBHm_Chr5g0012501"/>
</dbReference>
<evidence type="ECO:0000313" key="2">
    <source>
        <dbReference type="Proteomes" id="UP000238479"/>
    </source>
</evidence>
<dbReference type="Proteomes" id="UP000238479">
    <property type="component" value="Chromosome 5"/>
</dbReference>
<keyword evidence="2" id="KW-1185">Reference proteome</keyword>
<proteinExistence type="predicted"/>